<reference evidence="2 3" key="1">
    <citation type="submission" date="2022-12" db="EMBL/GenBank/DDBJ databases">
        <title>Two new species, Stenotrophomonas aracearum and Stenotrophomonas oahuensis, isolated from Anthurium (Araceae family) in Hawaii.</title>
        <authorList>
            <person name="Chunag S.C."/>
            <person name="Dobhal S."/>
            <person name="Alvarez A."/>
            <person name="Arif M."/>
        </authorList>
    </citation>
    <scope>NUCLEOTIDE SEQUENCE [LARGE SCALE GENOMIC DNA]</scope>
    <source>
        <strain evidence="2 3">A5586</strain>
    </source>
</reference>
<keyword evidence="1" id="KW-0732">Signal</keyword>
<proteinExistence type="predicted"/>
<evidence type="ECO:0000313" key="2">
    <source>
        <dbReference type="EMBL" id="WNH50894.1"/>
    </source>
</evidence>
<protein>
    <submittedName>
        <fullName evidence="2">Uncharacterized protein</fullName>
    </submittedName>
</protein>
<feature type="chain" id="PRO_5046488135" evidence="1">
    <location>
        <begin position="25"/>
        <end position="109"/>
    </location>
</feature>
<evidence type="ECO:0000313" key="3">
    <source>
        <dbReference type="Proteomes" id="UP001302072"/>
    </source>
</evidence>
<gene>
    <name evidence="2" type="ORF">PDM29_10870</name>
</gene>
<feature type="signal peptide" evidence="1">
    <location>
        <begin position="1"/>
        <end position="24"/>
    </location>
</feature>
<sequence>MNLKNLLMTLLAIWAASNTLTASAAAQYYECIIHGTDGKPIDKDIGPGLVIPTVYYIEVSSEAEAVTEAMKSAKIDSVPASSAKCRAVELSPVSLQILKSRTLKSDADY</sequence>
<evidence type="ECO:0000256" key="1">
    <source>
        <dbReference type="SAM" id="SignalP"/>
    </source>
</evidence>
<name>A0ABY9YKV8_9GAMM</name>
<organism evidence="2 3">
    <name type="scientific">Stenotrophomonas oahuensis</name>
    <dbReference type="NCBI Taxonomy" id="3003271"/>
    <lineage>
        <taxon>Bacteria</taxon>
        <taxon>Pseudomonadati</taxon>
        <taxon>Pseudomonadota</taxon>
        <taxon>Gammaproteobacteria</taxon>
        <taxon>Lysobacterales</taxon>
        <taxon>Lysobacteraceae</taxon>
        <taxon>Stenotrophomonas</taxon>
    </lineage>
</organism>
<dbReference type="EMBL" id="CP115541">
    <property type="protein sequence ID" value="WNH50894.1"/>
    <property type="molecule type" value="Genomic_DNA"/>
</dbReference>
<keyword evidence="3" id="KW-1185">Reference proteome</keyword>
<dbReference type="RefSeq" id="WP_311190189.1">
    <property type="nucleotide sequence ID" value="NZ_CP115541.1"/>
</dbReference>
<accession>A0ABY9YKV8</accession>
<dbReference type="Proteomes" id="UP001302072">
    <property type="component" value="Chromosome"/>
</dbReference>